<dbReference type="InterPro" id="IPR017853">
    <property type="entry name" value="GH"/>
</dbReference>
<dbReference type="InterPro" id="IPR050985">
    <property type="entry name" value="Alpha-glycosidase_related"/>
</dbReference>
<evidence type="ECO:0000256" key="2">
    <source>
        <dbReference type="ARBA" id="ARBA00012755"/>
    </source>
</evidence>
<reference evidence="10 11" key="2">
    <citation type="journal article" date="2013" name="PLoS ONE">
        <title>INDIGO - INtegrated Data Warehouse of MIcrobial GenOmes with Examples from the Red Sea Extremophiles.</title>
        <authorList>
            <person name="Alam I."/>
            <person name="Antunes A."/>
            <person name="Kamau A.A."/>
            <person name="Ba Alawi W."/>
            <person name="Kalkatawi M."/>
            <person name="Stingl U."/>
            <person name="Bajic V.B."/>
        </authorList>
    </citation>
    <scope>NUCLEOTIDE SEQUENCE [LARGE SCALE GENOMIC DNA]</scope>
    <source>
        <strain evidence="10 11">SSD-17B</strain>
    </source>
</reference>
<evidence type="ECO:0000256" key="7">
    <source>
        <dbReference type="PIRSR" id="PIRSR005536-2"/>
    </source>
</evidence>
<dbReference type="InterPro" id="IPR002252">
    <property type="entry name" value="Glyco_hydro_36"/>
</dbReference>
<dbReference type="STRING" id="1033810.HLPCO_000715"/>
<feature type="binding site" evidence="7">
    <location>
        <position position="446"/>
    </location>
    <ligand>
        <name>substrate</name>
    </ligand>
</feature>
<comment type="catalytic activity">
    <reaction evidence="1 5">
        <text>Hydrolysis of terminal, non-reducing alpha-D-galactose residues in alpha-D-galactosides, including galactose oligosaccharides, galactomannans and galactolipids.</text>
        <dbReference type="EC" id="3.2.1.22"/>
    </reaction>
</comment>
<feature type="active site" description="Proton donor" evidence="6">
    <location>
        <position position="551"/>
    </location>
</feature>
<keyword evidence="4 5" id="KW-0326">Glycosidase</keyword>
<evidence type="ECO:0000313" key="11">
    <source>
        <dbReference type="Proteomes" id="UP000005707"/>
    </source>
</evidence>
<evidence type="ECO:0000256" key="6">
    <source>
        <dbReference type="PIRSR" id="PIRSR005536-1"/>
    </source>
</evidence>
<dbReference type="InterPro" id="IPR038417">
    <property type="entry name" value="Alpga-gal_N_sf"/>
</dbReference>
<feature type="domain" description="Glycosyl hydrolase family 36 N-terminal" evidence="9">
    <location>
        <begin position="30"/>
        <end position="288"/>
    </location>
</feature>
<feature type="binding site" evidence="7">
    <location>
        <position position="202"/>
    </location>
    <ligand>
        <name>substrate</name>
    </ligand>
</feature>
<dbReference type="Pfam" id="PF16874">
    <property type="entry name" value="Glyco_hydro_36C"/>
    <property type="match status" value="1"/>
</dbReference>
<dbReference type="Gene3D" id="3.20.20.70">
    <property type="entry name" value="Aldolase class I"/>
    <property type="match status" value="1"/>
</dbReference>
<dbReference type="Gene3D" id="2.70.98.60">
    <property type="entry name" value="alpha-galactosidase from lactobacil brevis"/>
    <property type="match status" value="1"/>
</dbReference>
<dbReference type="InterPro" id="IPR031704">
    <property type="entry name" value="Glyco_hydro_36_N"/>
</dbReference>
<dbReference type="EMBL" id="AFNU02000002">
    <property type="protein sequence ID" value="ERJ13101.1"/>
    <property type="molecule type" value="Genomic_DNA"/>
</dbReference>
<dbReference type="OrthoDB" id="9758822at2"/>
<comment type="similarity">
    <text evidence="5">Belongs to the glycosyl hydrolase.</text>
</comment>
<dbReference type="InterPro" id="IPR013785">
    <property type="entry name" value="Aldolase_TIM"/>
</dbReference>
<gene>
    <name evidence="10" type="ORF">HLPCO_000715</name>
</gene>
<feature type="binding site" evidence="7">
    <location>
        <position position="551"/>
    </location>
    <ligand>
        <name>substrate</name>
    </ligand>
</feature>
<dbReference type="InterPro" id="IPR000111">
    <property type="entry name" value="Glyco_hydro_27/36_CS"/>
</dbReference>
<dbReference type="PANTHER" id="PTHR43053">
    <property type="entry name" value="GLYCOSIDASE FAMILY 31"/>
    <property type="match status" value="1"/>
</dbReference>
<dbReference type="Pfam" id="PF16875">
    <property type="entry name" value="Glyco_hydro_36N"/>
    <property type="match status" value="1"/>
</dbReference>
<feature type="binding site" evidence="7">
    <location>
        <begin position="369"/>
        <end position="370"/>
    </location>
    <ligand>
        <name>substrate</name>
    </ligand>
</feature>
<dbReference type="Pfam" id="PF02065">
    <property type="entry name" value="Melibiase"/>
    <property type="match status" value="1"/>
</dbReference>
<feature type="active site" description="Nucleophile" evidence="6">
    <location>
        <position position="481"/>
    </location>
</feature>
<dbReference type="PANTHER" id="PTHR43053:SF3">
    <property type="entry name" value="ALPHA-GALACTOSIDASE C-RELATED"/>
    <property type="match status" value="1"/>
</dbReference>
<dbReference type="CDD" id="cd14791">
    <property type="entry name" value="GH36"/>
    <property type="match status" value="1"/>
</dbReference>
<dbReference type="PRINTS" id="PR00743">
    <property type="entry name" value="GLHYDRLASE36"/>
</dbReference>
<dbReference type="eggNOG" id="COG3345">
    <property type="taxonomic scope" value="Bacteria"/>
</dbReference>
<feature type="binding site" evidence="7">
    <location>
        <position position="529"/>
    </location>
    <ligand>
        <name>substrate</name>
    </ligand>
</feature>
<evidence type="ECO:0000256" key="4">
    <source>
        <dbReference type="ARBA" id="ARBA00023295"/>
    </source>
</evidence>
<dbReference type="FunFam" id="3.20.20.70:FF:000118">
    <property type="entry name" value="Alpha-galactosidase"/>
    <property type="match status" value="1"/>
</dbReference>
<dbReference type="InParanoid" id="U2EEH7"/>
<dbReference type="GO" id="GO:0016052">
    <property type="term" value="P:carbohydrate catabolic process"/>
    <property type="evidence" value="ECO:0007669"/>
    <property type="project" value="InterPro"/>
</dbReference>
<evidence type="ECO:0000256" key="1">
    <source>
        <dbReference type="ARBA" id="ARBA00001255"/>
    </source>
</evidence>
<proteinExistence type="inferred from homology"/>
<evidence type="ECO:0000256" key="5">
    <source>
        <dbReference type="PIRNR" id="PIRNR005536"/>
    </source>
</evidence>
<dbReference type="InterPro" id="IPR031705">
    <property type="entry name" value="Glyco_hydro_36_C"/>
</dbReference>
<keyword evidence="11" id="KW-1185">Reference proteome</keyword>
<accession>U2EEH7</accession>
<reference evidence="10 11" key="1">
    <citation type="journal article" date="2011" name="J. Bacteriol.">
        <title>Genome sequence of Haloplasma contractile, an unusual contractile bacterium from a deep-sea anoxic brine lake.</title>
        <authorList>
            <person name="Antunes A."/>
            <person name="Alam I."/>
            <person name="El Dorry H."/>
            <person name="Siam R."/>
            <person name="Robertson A."/>
            <person name="Bajic V.B."/>
            <person name="Stingl U."/>
        </authorList>
    </citation>
    <scope>NUCLEOTIDE SEQUENCE [LARGE SCALE GENOMIC DNA]</scope>
    <source>
        <strain evidence="10 11">SSD-17B</strain>
    </source>
</reference>
<dbReference type="Gene3D" id="2.60.40.1180">
    <property type="entry name" value="Golgi alpha-mannosidase II"/>
    <property type="match status" value="1"/>
</dbReference>
<evidence type="ECO:0000259" key="8">
    <source>
        <dbReference type="Pfam" id="PF16874"/>
    </source>
</evidence>
<organism evidence="10 11">
    <name type="scientific">Haloplasma contractile SSD-17B</name>
    <dbReference type="NCBI Taxonomy" id="1033810"/>
    <lineage>
        <taxon>Bacteria</taxon>
        <taxon>Bacillati</taxon>
        <taxon>Mycoplasmatota</taxon>
        <taxon>Mollicutes</taxon>
        <taxon>Haloplasmatales</taxon>
        <taxon>Haloplasmataceae</taxon>
        <taxon>Haloplasma</taxon>
    </lineage>
</organism>
<comment type="caution">
    <text evidence="10">The sequence shown here is derived from an EMBL/GenBank/DDBJ whole genome shotgun (WGS) entry which is preliminary data.</text>
</comment>
<feature type="domain" description="Glycosyl hydrolase family 36 C-terminal" evidence="8">
    <location>
        <begin position="654"/>
        <end position="751"/>
    </location>
</feature>
<protein>
    <recommendedName>
        <fullName evidence="2 5">Alpha-galactosidase</fullName>
        <ecNumber evidence="2 5">3.2.1.22</ecNumber>
    </recommendedName>
</protein>
<dbReference type="EC" id="3.2.1.22" evidence="2 5"/>
<evidence type="ECO:0000259" key="9">
    <source>
        <dbReference type="Pfam" id="PF16875"/>
    </source>
</evidence>
<evidence type="ECO:0000256" key="3">
    <source>
        <dbReference type="ARBA" id="ARBA00022801"/>
    </source>
</evidence>
<keyword evidence="3 5" id="KW-0378">Hydrolase</keyword>
<dbReference type="SUPFAM" id="SSF51445">
    <property type="entry name" value="(Trans)glycosidases"/>
    <property type="match status" value="1"/>
</dbReference>
<dbReference type="RefSeq" id="WP_008826889.1">
    <property type="nucleotide sequence ID" value="NZ_AFNU02000002.1"/>
</dbReference>
<evidence type="ECO:0000313" key="10">
    <source>
        <dbReference type="EMBL" id="ERJ13101.1"/>
    </source>
</evidence>
<dbReference type="AlphaFoldDB" id="U2EEH7"/>
<dbReference type="InterPro" id="IPR013780">
    <property type="entry name" value="Glyco_hydro_b"/>
</dbReference>
<sequence length="757" mass="87842">MNIIYNEKTKEFHLYNDDLSYILKVLQNEQIGLLYYGKKIRHRNDFSHLLDLTKRGQMTGVFKGDETFSLEYMRQEYPTYGSTDFSKGAFQIKQADGSIVTDFKYKSHDVHNGKLEINERIMPSTYVNDQQDVMTLEIQLYDSKIKSTIVLYYSIFKNLPVIAKRVKFINNGEQDIKLLQALSGVVDFDDRNFEMIQLSGAWIRERYIHKRELVPGQQGIESLRGASSAQQNPFIALQRKTCSEHTGEVYGFSLIYSGNFIADIDVNHYDRTRLKMGINPECFEWNLEKGKSFETPEMVMVYSSNGLNGMSYAFHTLFKKHLMRGEWKEKSSPILINNWEATYFDFNEDKIIQIAKEAKSLGIELFVLDDGWFGKRNDDTTSLGDWFVNANKLPNGISGLAEKIVDLGMKFGLWFEPEMVNIESELYKEHPDWVIKTPERRMSHGRNQYVLDFSNNQVVDYIYNMMAKILEKSQISYIKWDMNRNITEPYSLFLEQSKQGELFHRYILGVYSLYERLTQNFPHILFESCASGGGRFDPALLYYAPQTWTSDNTDAVERLKIQYGTSLVYPLKAMGSHVSAVPNHQVARYTPLSMRTNVAYFGTFGYELDVTSLEHKEKKAITNHIAFFKRYRKLIHSGTFYRLRSPFEDDGNKVAWQVVSLNQEKCIVGMYQTLAKPNENRDRIKLVGLDSEKEYRVSGYERTFYGDELMTVGLIMKHVFNGANMNPYTIHDEINYNGIISIGDYSSQVFVIESVNE</sequence>
<dbReference type="PIRSF" id="PIRSF005536">
    <property type="entry name" value="Agal"/>
    <property type="match status" value="1"/>
</dbReference>
<feature type="binding site" evidence="7">
    <location>
        <begin position="479"/>
        <end position="483"/>
    </location>
    <ligand>
        <name>substrate</name>
    </ligand>
</feature>
<dbReference type="Proteomes" id="UP000005707">
    <property type="component" value="Unassembled WGS sequence"/>
</dbReference>
<dbReference type="PROSITE" id="PS00512">
    <property type="entry name" value="ALPHA_GALACTOSIDASE"/>
    <property type="match status" value="1"/>
</dbReference>
<dbReference type="GO" id="GO:0004557">
    <property type="term" value="F:alpha-galactosidase activity"/>
    <property type="evidence" value="ECO:0007669"/>
    <property type="project" value="UniProtKB-UniRule"/>
</dbReference>
<name>U2EEH7_9MOLU</name>